<dbReference type="PROSITE" id="PS00211">
    <property type="entry name" value="ABC_TRANSPORTER_1"/>
    <property type="match status" value="1"/>
</dbReference>
<evidence type="ECO:0000256" key="1">
    <source>
        <dbReference type="ARBA" id="ARBA00022448"/>
    </source>
</evidence>
<keyword evidence="6" id="KW-0472">Membrane</keyword>
<dbReference type="InterPro" id="IPR027417">
    <property type="entry name" value="P-loop_NTPase"/>
</dbReference>
<dbReference type="RefSeq" id="WP_236163847.1">
    <property type="nucleotide sequence ID" value="NZ_BQKK01000002.1"/>
</dbReference>
<keyword evidence="4 8" id="KW-0067">ATP-binding</keyword>
<evidence type="ECO:0000256" key="2">
    <source>
        <dbReference type="ARBA" id="ARBA00022475"/>
    </source>
</evidence>
<reference evidence="8" key="1">
    <citation type="submission" date="2021-12" db="EMBL/GenBank/DDBJ databases">
        <title>Draft genome sequence of Corynebacterium ammoniagenes strain T-723.</title>
        <authorList>
            <person name="Matsuzawa M."/>
            <person name="Hiratani M."/>
            <person name="Abe I."/>
            <person name="Tsuji Y."/>
            <person name="Nakamura J."/>
        </authorList>
    </citation>
    <scope>NUCLEOTIDE SEQUENCE</scope>
    <source>
        <strain evidence="8">T-723</strain>
    </source>
</reference>
<dbReference type="InterPro" id="IPR017871">
    <property type="entry name" value="ABC_transporter-like_CS"/>
</dbReference>
<gene>
    <name evidence="8" type="primary">phnC_2</name>
    <name evidence="8" type="ORF">CAT723_14740</name>
</gene>
<dbReference type="EMBL" id="BQKK01000002">
    <property type="protein sequence ID" value="GJN42995.1"/>
    <property type="molecule type" value="Genomic_DNA"/>
</dbReference>
<evidence type="ECO:0000256" key="4">
    <source>
        <dbReference type="ARBA" id="ARBA00022840"/>
    </source>
</evidence>
<dbReference type="PANTHER" id="PTHR43166">
    <property type="entry name" value="AMINO ACID IMPORT ATP-BINDING PROTEIN"/>
    <property type="match status" value="1"/>
</dbReference>
<dbReference type="GO" id="GO:0016887">
    <property type="term" value="F:ATP hydrolysis activity"/>
    <property type="evidence" value="ECO:0007669"/>
    <property type="project" value="InterPro"/>
</dbReference>
<evidence type="ECO:0000313" key="8">
    <source>
        <dbReference type="EMBL" id="GJN42995.1"/>
    </source>
</evidence>
<proteinExistence type="predicted"/>
<dbReference type="NCBIfam" id="TIGR02315">
    <property type="entry name" value="ABC_phnC"/>
    <property type="match status" value="1"/>
</dbReference>
<evidence type="ECO:0000313" key="9">
    <source>
        <dbReference type="Proteomes" id="UP001054925"/>
    </source>
</evidence>
<dbReference type="Pfam" id="PF00005">
    <property type="entry name" value="ABC_tran"/>
    <property type="match status" value="1"/>
</dbReference>
<dbReference type="GO" id="GO:0015416">
    <property type="term" value="F:ABC-type phosphonate transporter activity"/>
    <property type="evidence" value="ECO:0007669"/>
    <property type="project" value="InterPro"/>
</dbReference>
<dbReference type="AlphaFoldDB" id="A0AAV5G9P6"/>
<keyword evidence="3" id="KW-0547">Nucleotide-binding</keyword>
<dbReference type="Gene3D" id="3.40.50.300">
    <property type="entry name" value="P-loop containing nucleotide triphosphate hydrolases"/>
    <property type="match status" value="1"/>
</dbReference>
<protein>
    <submittedName>
        <fullName evidence="8">Phosphonates import ATP-binding protein PhnC</fullName>
    </submittedName>
</protein>
<dbReference type="SUPFAM" id="SSF52540">
    <property type="entry name" value="P-loop containing nucleoside triphosphate hydrolases"/>
    <property type="match status" value="1"/>
</dbReference>
<keyword evidence="5" id="KW-1278">Translocase</keyword>
<dbReference type="InterPro" id="IPR050086">
    <property type="entry name" value="MetN_ABC_transporter-like"/>
</dbReference>
<dbReference type="CDD" id="cd03256">
    <property type="entry name" value="ABC_PhnC_transporter"/>
    <property type="match status" value="1"/>
</dbReference>
<dbReference type="GO" id="GO:0016020">
    <property type="term" value="C:membrane"/>
    <property type="evidence" value="ECO:0007669"/>
    <property type="project" value="InterPro"/>
</dbReference>
<feature type="domain" description="ABC transporter" evidence="7">
    <location>
        <begin position="9"/>
        <end position="253"/>
    </location>
</feature>
<organism evidence="8 9">
    <name type="scientific">Corynebacterium ammoniagenes</name>
    <name type="common">Brevibacterium ammoniagenes</name>
    <dbReference type="NCBI Taxonomy" id="1697"/>
    <lineage>
        <taxon>Bacteria</taxon>
        <taxon>Bacillati</taxon>
        <taxon>Actinomycetota</taxon>
        <taxon>Actinomycetes</taxon>
        <taxon>Mycobacteriales</taxon>
        <taxon>Corynebacteriaceae</taxon>
        <taxon>Corynebacterium</taxon>
    </lineage>
</organism>
<evidence type="ECO:0000256" key="6">
    <source>
        <dbReference type="ARBA" id="ARBA00023136"/>
    </source>
</evidence>
<comment type="caution">
    <text evidence="8">The sequence shown here is derived from an EMBL/GenBank/DDBJ whole genome shotgun (WGS) entry which is preliminary data.</text>
</comment>
<keyword evidence="2" id="KW-1003">Cell membrane</keyword>
<dbReference type="InterPro" id="IPR012693">
    <property type="entry name" value="ABC_transpr_PhnC"/>
</dbReference>
<dbReference type="PANTHER" id="PTHR43166:SF6">
    <property type="entry name" value="PHOSPHONATES IMPORT ATP-BINDING PROTEIN PHNC"/>
    <property type="match status" value="1"/>
</dbReference>
<evidence type="ECO:0000256" key="5">
    <source>
        <dbReference type="ARBA" id="ARBA00022967"/>
    </source>
</evidence>
<dbReference type="PROSITE" id="PS50893">
    <property type="entry name" value="ABC_TRANSPORTER_2"/>
    <property type="match status" value="1"/>
</dbReference>
<evidence type="ECO:0000256" key="3">
    <source>
        <dbReference type="ARBA" id="ARBA00022741"/>
    </source>
</evidence>
<sequence length="264" mass="28360">MIEQDSWPISLHDVGVTHPGQVRAISDVSIEVQPGEMVCVIGPSGAGKSTLIRTINGLNPVSSGQVTVGPHRIDQLKGRSLRRARGGIGMIFQSFNLAEQVDVLDNVLVGRFAHVPVWRAVLGLHTAADKQLAHDALSAVNLLEKAGSRAGALSGGQKQRVAIARALTQQPKILLADEPIASLDPPTAHSVMRDIQKINREQGITVVVNLHQLDMVQKYTDRIIGMREGEIVFDGPTASATQADFEAIYDRPIEADDVADQGVL</sequence>
<dbReference type="Proteomes" id="UP001054925">
    <property type="component" value="Unassembled WGS sequence"/>
</dbReference>
<dbReference type="InterPro" id="IPR003439">
    <property type="entry name" value="ABC_transporter-like_ATP-bd"/>
</dbReference>
<evidence type="ECO:0000259" key="7">
    <source>
        <dbReference type="PROSITE" id="PS50893"/>
    </source>
</evidence>
<keyword evidence="1" id="KW-0813">Transport</keyword>
<dbReference type="SMART" id="SM00382">
    <property type="entry name" value="AAA"/>
    <property type="match status" value="1"/>
</dbReference>
<dbReference type="GO" id="GO:0005524">
    <property type="term" value="F:ATP binding"/>
    <property type="evidence" value="ECO:0007669"/>
    <property type="project" value="UniProtKB-KW"/>
</dbReference>
<accession>A0AAV5G9P6</accession>
<dbReference type="InterPro" id="IPR003593">
    <property type="entry name" value="AAA+_ATPase"/>
</dbReference>
<name>A0AAV5G9P6_CORAM</name>